<sequence>MTSIKLTLSKHKWNKHNHGIEEGKGSFDVRMELLEVAEKTYGCESIQVASAHRALSKAYMCMHKLDTDDYYSHAIEAVRIARAVLGQHSPCLHLYLHTLASALQWKALHCPKEVHDATLRWAEAEAKQALSLVSTTFGEISLKSSQMLLLLGQIYSKMNRLDAAECHMIQAVDYLKLCQPPSSHYLLLGMANLGTFYKIVLKPEMAVPRYQYVVDHAESTGWYLKWIHVCFESLASLLTALGQSRQADMVQVQLSHWLKANPQKPARPEPVKMSILHAPEPPLAFEQFVEGADLWGAAVRKVRGLPQKGATIMSLGEEQNGEQTQNMLGMQGDNSSHKTSTVVGSDLDGEKNTTI</sequence>
<dbReference type="SUPFAM" id="SSF48452">
    <property type="entry name" value="TPR-like"/>
    <property type="match status" value="1"/>
</dbReference>
<feature type="region of interest" description="Disordered" evidence="1">
    <location>
        <begin position="325"/>
        <end position="355"/>
    </location>
</feature>
<dbReference type="EMBL" id="BLXT01002328">
    <property type="protein sequence ID" value="GFN93233.1"/>
    <property type="molecule type" value="Genomic_DNA"/>
</dbReference>
<name>A0AAV3ZH70_9GAST</name>
<feature type="compositionally biased region" description="Polar residues" evidence="1">
    <location>
        <begin position="325"/>
        <end position="343"/>
    </location>
</feature>
<dbReference type="AlphaFoldDB" id="A0AAV3ZH70"/>
<accession>A0AAV3ZH70</accession>
<comment type="caution">
    <text evidence="2">The sequence shown here is derived from an EMBL/GenBank/DDBJ whole genome shotgun (WGS) entry which is preliminary data.</text>
</comment>
<evidence type="ECO:0000313" key="2">
    <source>
        <dbReference type="EMBL" id="GFN93233.1"/>
    </source>
</evidence>
<dbReference type="InterPro" id="IPR011990">
    <property type="entry name" value="TPR-like_helical_dom_sf"/>
</dbReference>
<reference evidence="2 3" key="1">
    <citation type="journal article" date="2021" name="Elife">
        <title>Chloroplast acquisition without the gene transfer in kleptoplastic sea slugs, Plakobranchus ocellatus.</title>
        <authorList>
            <person name="Maeda T."/>
            <person name="Takahashi S."/>
            <person name="Yoshida T."/>
            <person name="Shimamura S."/>
            <person name="Takaki Y."/>
            <person name="Nagai Y."/>
            <person name="Toyoda A."/>
            <person name="Suzuki Y."/>
            <person name="Arimoto A."/>
            <person name="Ishii H."/>
            <person name="Satoh N."/>
            <person name="Nishiyama T."/>
            <person name="Hasebe M."/>
            <person name="Maruyama T."/>
            <person name="Minagawa J."/>
            <person name="Obokata J."/>
            <person name="Shigenobu S."/>
        </authorList>
    </citation>
    <scope>NUCLEOTIDE SEQUENCE [LARGE SCALE GENOMIC DNA]</scope>
</reference>
<dbReference type="Gene3D" id="1.25.40.10">
    <property type="entry name" value="Tetratricopeptide repeat domain"/>
    <property type="match status" value="1"/>
</dbReference>
<gene>
    <name evidence="2" type="ORF">PoB_001973900</name>
</gene>
<proteinExistence type="predicted"/>
<keyword evidence="3" id="KW-1185">Reference proteome</keyword>
<dbReference type="Proteomes" id="UP000735302">
    <property type="component" value="Unassembled WGS sequence"/>
</dbReference>
<protein>
    <submittedName>
        <fullName evidence="2">Amyloid protein-binding protein 2</fullName>
    </submittedName>
</protein>
<evidence type="ECO:0000256" key="1">
    <source>
        <dbReference type="SAM" id="MobiDB-lite"/>
    </source>
</evidence>
<evidence type="ECO:0000313" key="3">
    <source>
        <dbReference type="Proteomes" id="UP000735302"/>
    </source>
</evidence>
<organism evidence="2 3">
    <name type="scientific">Plakobranchus ocellatus</name>
    <dbReference type="NCBI Taxonomy" id="259542"/>
    <lineage>
        <taxon>Eukaryota</taxon>
        <taxon>Metazoa</taxon>
        <taxon>Spiralia</taxon>
        <taxon>Lophotrochozoa</taxon>
        <taxon>Mollusca</taxon>
        <taxon>Gastropoda</taxon>
        <taxon>Heterobranchia</taxon>
        <taxon>Euthyneura</taxon>
        <taxon>Panpulmonata</taxon>
        <taxon>Sacoglossa</taxon>
        <taxon>Placobranchoidea</taxon>
        <taxon>Plakobranchidae</taxon>
        <taxon>Plakobranchus</taxon>
    </lineage>
</organism>